<keyword evidence="2" id="KW-1185">Reference proteome</keyword>
<dbReference type="InParanoid" id="A0A1J7IYQ7"/>
<dbReference type="EMBL" id="KV875110">
    <property type="protein sequence ID" value="OIW22728.1"/>
    <property type="molecule type" value="Genomic_DNA"/>
</dbReference>
<evidence type="ECO:0000313" key="2">
    <source>
        <dbReference type="Proteomes" id="UP000182658"/>
    </source>
</evidence>
<proteinExistence type="predicted"/>
<protein>
    <submittedName>
        <fullName evidence="1">Uncharacterized protein</fullName>
    </submittedName>
</protein>
<organism evidence="1 2">
    <name type="scientific">Coniochaeta ligniaria NRRL 30616</name>
    <dbReference type="NCBI Taxonomy" id="1408157"/>
    <lineage>
        <taxon>Eukaryota</taxon>
        <taxon>Fungi</taxon>
        <taxon>Dikarya</taxon>
        <taxon>Ascomycota</taxon>
        <taxon>Pezizomycotina</taxon>
        <taxon>Sordariomycetes</taxon>
        <taxon>Sordariomycetidae</taxon>
        <taxon>Coniochaetales</taxon>
        <taxon>Coniochaetaceae</taxon>
        <taxon>Coniochaeta</taxon>
    </lineage>
</organism>
<name>A0A1J7IYQ7_9PEZI</name>
<dbReference type="Proteomes" id="UP000182658">
    <property type="component" value="Unassembled WGS sequence"/>
</dbReference>
<sequence>MLLYKDITLPLLSSISNPTAPAGSLLPLSRRRADYLLPPITPAVAPYGPTKPAMAGMSAALPYRQACMYPNESTLARNRGA</sequence>
<reference evidence="1 2" key="1">
    <citation type="submission" date="2016-10" db="EMBL/GenBank/DDBJ databases">
        <title>Draft genome sequence of Coniochaeta ligniaria NRRL30616, a lignocellulolytic fungus for bioabatement of inhibitors in plant biomass hydrolysates.</title>
        <authorList>
            <consortium name="DOE Joint Genome Institute"/>
            <person name="Jimenez D.J."/>
            <person name="Hector R.E."/>
            <person name="Riley R."/>
            <person name="Sun H."/>
            <person name="Grigoriev I.V."/>
            <person name="Van Elsas J.D."/>
            <person name="Nichols N.N."/>
        </authorList>
    </citation>
    <scope>NUCLEOTIDE SEQUENCE [LARGE SCALE GENOMIC DNA]</scope>
    <source>
        <strain evidence="1 2">NRRL 30616</strain>
    </source>
</reference>
<dbReference type="AlphaFoldDB" id="A0A1J7IYQ7"/>
<evidence type="ECO:0000313" key="1">
    <source>
        <dbReference type="EMBL" id="OIW22728.1"/>
    </source>
</evidence>
<accession>A0A1J7IYQ7</accession>
<gene>
    <name evidence="1" type="ORF">CONLIGDRAFT_147743</name>
</gene>